<feature type="region of interest" description="Disordered" evidence="1">
    <location>
        <begin position="472"/>
        <end position="508"/>
    </location>
</feature>
<sequence length="508" mass="57503">MTDINAVIKSRAERGYNMDCAKNIEIFRLEPNELLRNVWIWIYRAAQLADKNCMRAIHLDLSYLGVLGIWNSTSEPVPKVRINPTLGREVNLHDWGITCKEICRRMKLSEFKSCETAFPYQRRLCLAGLGCHFDPEDLEIECQRLEDLKEFGRAAGIAVFHGDLGRCVKALDAGDVETKLMASIVSAFWAMTEAGHMHTTKSSVWRARTVRFGNLLEDPFKRAIFAYISNSDWKEVLDDISLPLSERIGIALRWMTDGELKGYLNYWADTAIKDADLEGIVLLGLTPRLVDLFQRYIDRTGDIQTAALVMGFTTPRYFTDEKVEGWISNYKELLKSWKLLISKCKFNVMRSQNSRNGAGKITALIPKPQSFIRCTQCSERFNIGPGTKACTKCGAAMPRCAICLTRIGDPISQTRKDIMEKELQGRAKENVNLRAYMSHAMMRPAMDVKDKGKATDNKETFKASSGAWSFGPMEFALPNTRPPLPTPDEAAKKKRELQGHYQNCLPDS</sequence>
<dbReference type="STRING" id="1076935.U4LH32"/>
<evidence type="ECO:0000259" key="2">
    <source>
        <dbReference type="Pfam" id="PF21719"/>
    </source>
</evidence>
<evidence type="ECO:0000256" key="1">
    <source>
        <dbReference type="SAM" id="MobiDB-lite"/>
    </source>
</evidence>
<name>U4LH32_PYROM</name>
<dbReference type="OMA" id="WIGLCHE"/>
<dbReference type="AlphaFoldDB" id="U4LH32"/>
<dbReference type="PANTHER" id="PTHR16453:SF9">
    <property type="entry name" value="GATOR COMPLEX PROTEIN MIOS"/>
    <property type="match status" value="1"/>
</dbReference>
<dbReference type="OrthoDB" id="341486at2759"/>
<proteinExistence type="predicted"/>
<accession>U4LH32</accession>
<keyword evidence="4" id="KW-1185">Reference proteome</keyword>
<reference evidence="3 4" key="1">
    <citation type="journal article" date="2013" name="PLoS Genet.">
        <title>The genome and development-dependent transcriptomes of Pyronema confluens: a window into fungal evolution.</title>
        <authorList>
            <person name="Traeger S."/>
            <person name="Altegoer F."/>
            <person name="Freitag M."/>
            <person name="Gabaldon T."/>
            <person name="Kempken F."/>
            <person name="Kumar A."/>
            <person name="Marcet-Houben M."/>
            <person name="Poggeler S."/>
            <person name="Stajich J.E."/>
            <person name="Nowrousian M."/>
        </authorList>
    </citation>
    <scope>NUCLEOTIDE SEQUENCE [LARGE SCALE GENOMIC DNA]</scope>
    <source>
        <strain evidence="4">CBS 100304</strain>
        <tissue evidence="3">Vegetative mycelium</tissue>
    </source>
</reference>
<evidence type="ECO:0000313" key="4">
    <source>
        <dbReference type="Proteomes" id="UP000018144"/>
    </source>
</evidence>
<gene>
    <name evidence="3" type="ORF">PCON_10766</name>
</gene>
<dbReference type="Pfam" id="PF21719">
    <property type="entry name" value="MIOS_a-sol"/>
    <property type="match status" value="1"/>
</dbReference>
<dbReference type="PANTHER" id="PTHR16453">
    <property type="entry name" value="WD40 DOMAIN-CONTAINING PROTEIN MIO FAMILY MEMBER"/>
    <property type="match status" value="1"/>
</dbReference>
<dbReference type="EMBL" id="HF935596">
    <property type="protein sequence ID" value="CCX31419.1"/>
    <property type="molecule type" value="Genomic_DNA"/>
</dbReference>
<feature type="domain" description="MIOS-like alpha-solenoid" evidence="2">
    <location>
        <begin position="8"/>
        <end position="252"/>
    </location>
</feature>
<dbReference type="eggNOG" id="KOG1008">
    <property type="taxonomic scope" value="Eukaryota"/>
</dbReference>
<evidence type="ECO:0000313" key="3">
    <source>
        <dbReference type="EMBL" id="CCX31419.1"/>
    </source>
</evidence>
<protein>
    <submittedName>
        <fullName evidence="3">Similar to Uncharacterized WD repeat-containing protein C12G12.01c acc. no. Q09866</fullName>
    </submittedName>
</protein>
<dbReference type="InterPro" id="IPR049092">
    <property type="entry name" value="MIOS_a-sol"/>
</dbReference>
<dbReference type="Proteomes" id="UP000018144">
    <property type="component" value="Unassembled WGS sequence"/>
</dbReference>
<dbReference type="GO" id="GO:1904263">
    <property type="term" value="P:positive regulation of TORC1 signaling"/>
    <property type="evidence" value="ECO:0007669"/>
    <property type="project" value="TreeGrafter"/>
</dbReference>
<dbReference type="GO" id="GO:0005737">
    <property type="term" value="C:cytoplasm"/>
    <property type="evidence" value="ECO:0007669"/>
    <property type="project" value="TreeGrafter"/>
</dbReference>
<dbReference type="InterPro" id="IPR037593">
    <property type="entry name" value="MIOS/Sea4"/>
</dbReference>
<organism evidence="3 4">
    <name type="scientific">Pyronema omphalodes (strain CBS 100304)</name>
    <name type="common">Pyronema confluens</name>
    <dbReference type="NCBI Taxonomy" id="1076935"/>
    <lineage>
        <taxon>Eukaryota</taxon>
        <taxon>Fungi</taxon>
        <taxon>Dikarya</taxon>
        <taxon>Ascomycota</taxon>
        <taxon>Pezizomycotina</taxon>
        <taxon>Pezizomycetes</taxon>
        <taxon>Pezizales</taxon>
        <taxon>Pyronemataceae</taxon>
        <taxon>Pyronema</taxon>
    </lineage>
</organism>